<feature type="region of interest" description="Disordered" evidence="1">
    <location>
        <begin position="1"/>
        <end position="30"/>
    </location>
</feature>
<feature type="compositionally biased region" description="Basic residues" evidence="1">
    <location>
        <begin position="1"/>
        <end position="10"/>
    </location>
</feature>
<feature type="compositionally biased region" description="Acidic residues" evidence="1">
    <location>
        <begin position="300"/>
        <end position="309"/>
    </location>
</feature>
<feature type="region of interest" description="Disordered" evidence="1">
    <location>
        <begin position="274"/>
        <end position="309"/>
    </location>
</feature>
<sequence length="309" mass="35298">MSRFFHRRKDRDRTTGADRPGPRHPFWGVPRKRADIGPEDWVIVSRPLLPTDAQDLDRTLPTVQRPPAATFIYWSHQARADAAAGRRDRRHRTVITLDTVDDTGRTHLQVWSPWLQELQHLTWHGCENERTEIWSLIMAVHDELVTVDEQLARCPDRIAAARAARAAAEQVEPDPTPRSPAEADDPEHLRLDRRRRDRDHDIAAARADELAAEHDQAIHQARIRALLDRREHLWRTLLSRIDFDIEHCNRRAHVYLAAARLRVRPDTAPIQRPVWASMDTLPPPPPLRYRPDTGGGSDTGDGDGDGVAA</sequence>
<proteinExistence type="predicted"/>
<gene>
    <name evidence="2" type="ORF">PNSL1.085</name>
</gene>
<organism evidence="2">
    <name type="scientific">Rhodococcus sp. NS1</name>
    <dbReference type="NCBI Taxonomy" id="402236"/>
    <lineage>
        <taxon>Bacteria</taxon>
        <taxon>Bacillati</taxon>
        <taxon>Actinomycetota</taxon>
        <taxon>Actinomycetes</taxon>
        <taxon>Mycobacteriales</taxon>
        <taxon>Nocardiaceae</taxon>
        <taxon>Rhodococcus</taxon>
    </lineage>
</organism>
<name>Q06G98_9NOCA</name>
<geneLocation type="plasmid" evidence="2">
    <name>pNSL1</name>
</geneLocation>
<evidence type="ECO:0000313" key="2">
    <source>
        <dbReference type="EMBL" id="ABI79413.1"/>
    </source>
</evidence>
<evidence type="ECO:0000256" key="1">
    <source>
        <dbReference type="SAM" id="MobiDB-lite"/>
    </source>
</evidence>
<protein>
    <submittedName>
        <fullName evidence="2">Uncharacterized protein</fullName>
    </submittedName>
</protein>
<keyword evidence="2" id="KW-0614">Plasmid</keyword>
<reference evidence="2" key="1">
    <citation type="submission" date="2006-08" db="EMBL/GenBank/DDBJ databases">
        <title>The complete nucleotide sequence of Nocardia linear plasmid pNSL1.</title>
        <authorList>
            <person name="Zhu Y."/>
            <person name="Xu M."/>
            <person name="Qin Z."/>
        </authorList>
    </citation>
    <scope>NUCLEOTIDE SEQUENCE</scope>
    <source>
        <strain evidence="2">NS1</strain>
        <plasmid evidence="2">pNSL1</plasmid>
    </source>
</reference>
<dbReference type="RefSeq" id="WP_012477013.1">
    <property type="nucleotide sequence ID" value="NC_010850.1"/>
</dbReference>
<feature type="region of interest" description="Disordered" evidence="1">
    <location>
        <begin position="165"/>
        <end position="197"/>
    </location>
</feature>
<dbReference type="AlphaFoldDB" id="Q06G98"/>
<dbReference type="EMBL" id="DQ888171">
    <property type="protein sequence ID" value="ABI79413.1"/>
    <property type="molecule type" value="Genomic_DNA"/>
</dbReference>
<accession>Q06G98</accession>